<dbReference type="Proteomes" id="UP000629025">
    <property type="component" value="Unassembled WGS sequence"/>
</dbReference>
<dbReference type="SUPFAM" id="SSF48498">
    <property type="entry name" value="Tetracyclin repressor-like, C-terminal domain"/>
    <property type="match status" value="1"/>
</dbReference>
<evidence type="ECO:0000256" key="1">
    <source>
        <dbReference type="ARBA" id="ARBA00023015"/>
    </source>
</evidence>
<gene>
    <name evidence="4" type="ORF">GCM10011352_05660</name>
</gene>
<keyword evidence="5" id="KW-1185">Reference proteome</keyword>
<accession>A0ABQ1K3E1</accession>
<reference evidence="5" key="1">
    <citation type="journal article" date="2019" name="Int. J. Syst. Evol. Microbiol.">
        <title>The Global Catalogue of Microorganisms (GCM) 10K type strain sequencing project: providing services to taxonomists for standard genome sequencing and annotation.</title>
        <authorList>
            <consortium name="The Broad Institute Genomics Platform"/>
            <consortium name="The Broad Institute Genome Sequencing Center for Infectious Disease"/>
            <person name="Wu L."/>
            <person name="Ma J."/>
        </authorList>
    </citation>
    <scope>NUCLEOTIDE SEQUENCE [LARGE SCALE GENOMIC DNA]</scope>
    <source>
        <strain evidence="5">CGMCC 1.15341</strain>
    </source>
</reference>
<feature type="domain" description="Tetracyclin repressor-like C-terminal" evidence="3">
    <location>
        <begin position="31"/>
        <end position="127"/>
    </location>
</feature>
<name>A0ABQ1K3E1_9GAMM</name>
<dbReference type="PANTHER" id="PTHR47506">
    <property type="entry name" value="TRANSCRIPTIONAL REGULATORY PROTEIN"/>
    <property type="match status" value="1"/>
</dbReference>
<dbReference type="InterPro" id="IPR036271">
    <property type="entry name" value="Tet_transcr_reg_TetR-rel_C_sf"/>
</dbReference>
<evidence type="ECO:0000256" key="2">
    <source>
        <dbReference type="ARBA" id="ARBA00023163"/>
    </source>
</evidence>
<organism evidence="4 5">
    <name type="scientific">Marinobacterium zhoushanense</name>
    <dbReference type="NCBI Taxonomy" id="1679163"/>
    <lineage>
        <taxon>Bacteria</taxon>
        <taxon>Pseudomonadati</taxon>
        <taxon>Pseudomonadota</taxon>
        <taxon>Gammaproteobacteria</taxon>
        <taxon>Oceanospirillales</taxon>
        <taxon>Oceanospirillaceae</taxon>
        <taxon>Marinobacterium</taxon>
    </lineage>
</organism>
<dbReference type="InterPro" id="IPR011075">
    <property type="entry name" value="TetR_C"/>
</dbReference>
<dbReference type="PANTHER" id="PTHR47506:SF1">
    <property type="entry name" value="HTH-TYPE TRANSCRIPTIONAL REGULATOR YJDC"/>
    <property type="match status" value="1"/>
</dbReference>
<keyword evidence="1" id="KW-0805">Transcription regulation</keyword>
<proteinExistence type="predicted"/>
<evidence type="ECO:0000313" key="4">
    <source>
        <dbReference type="EMBL" id="GGB82700.1"/>
    </source>
</evidence>
<keyword evidence="2" id="KW-0804">Transcription</keyword>
<dbReference type="Gene3D" id="1.10.357.10">
    <property type="entry name" value="Tetracycline Repressor, domain 2"/>
    <property type="match status" value="1"/>
</dbReference>
<evidence type="ECO:0000259" key="3">
    <source>
        <dbReference type="Pfam" id="PF16925"/>
    </source>
</evidence>
<dbReference type="Pfam" id="PF16925">
    <property type="entry name" value="TetR_C_13"/>
    <property type="match status" value="1"/>
</dbReference>
<protein>
    <recommendedName>
        <fullName evidence="3">Tetracyclin repressor-like C-terminal domain-containing protein</fullName>
    </recommendedName>
</protein>
<comment type="caution">
    <text evidence="4">The sequence shown here is derived from an EMBL/GenBank/DDBJ whole genome shotgun (WGS) entry which is preliminary data.</text>
</comment>
<dbReference type="EMBL" id="BMIJ01000001">
    <property type="protein sequence ID" value="GGB82700.1"/>
    <property type="molecule type" value="Genomic_DNA"/>
</dbReference>
<evidence type="ECO:0000313" key="5">
    <source>
        <dbReference type="Proteomes" id="UP000629025"/>
    </source>
</evidence>
<sequence>MYQQAFAGFVQRMATATSAALDVSESPDVALVNFFHAIMDIYFDEDSAVGCFVFCTTVAETGNHPEFQNALHAVIEKLDAALSEYFQNAQHANLIRAESDVQALATLTQGLLQHIAIRARAGDSKEELLKRVKSGLSAILDYHCSNSLSEPGS</sequence>